<dbReference type="eggNOG" id="COG3291">
    <property type="taxonomic scope" value="Bacteria"/>
</dbReference>
<dbReference type="KEGG" id="rpb:RPB_2246"/>
<evidence type="ECO:0000256" key="5">
    <source>
        <dbReference type="ARBA" id="ARBA00023136"/>
    </source>
</evidence>
<dbReference type="GO" id="GO:0090729">
    <property type="term" value="F:toxin activity"/>
    <property type="evidence" value="ECO:0007669"/>
    <property type="project" value="UniProtKB-KW"/>
</dbReference>
<dbReference type="SUPFAM" id="SSF51120">
    <property type="entry name" value="beta-Roll"/>
    <property type="match status" value="4"/>
</dbReference>
<proteinExistence type="predicted"/>
<organism evidence="9 10">
    <name type="scientific">Rhodopseudomonas palustris (strain HaA2)</name>
    <dbReference type="NCBI Taxonomy" id="316058"/>
    <lineage>
        <taxon>Bacteria</taxon>
        <taxon>Pseudomonadati</taxon>
        <taxon>Pseudomonadota</taxon>
        <taxon>Alphaproteobacteria</taxon>
        <taxon>Hyphomicrobiales</taxon>
        <taxon>Nitrobacteraceae</taxon>
        <taxon>Rhodopseudomonas</taxon>
    </lineage>
</organism>
<dbReference type="SUPFAM" id="SSF56436">
    <property type="entry name" value="C-type lectin-like"/>
    <property type="match status" value="1"/>
</dbReference>
<reference evidence="9 10" key="1">
    <citation type="submission" date="2006-01" db="EMBL/GenBank/DDBJ databases">
        <title>Complete sequence of Rhodopseudomonas palustris HaA2.</title>
        <authorList>
            <consortium name="US DOE Joint Genome Institute"/>
            <person name="Copeland A."/>
            <person name="Lucas S."/>
            <person name="Lapidus A."/>
            <person name="Barry K."/>
            <person name="Detter J.C."/>
            <person name="Glavina T."/>
            <person name="Hammon N."/>
            <person name="Israni S."/>
            <person name="Pitluck S."/>
            <person name="Chain P."/>
            <person name="Malfatti S."/>
            <person name="Shin M."/>
            <person name="Vergez L."/>
            <person name="Schmutz J."/>
            <person name="Larimer F."/>
            <person name="Land M."/>
            <person name="Hauser L."/>
            <person name="Pelletier D.A."/>
            <person name="Kyrpides N."/>
            <person name="Anderson I."/>
            <person name="Oda Y."/>
            <person name="Harwood C.S."/>
            <person name="Richardson P."/>
        </authorList>
    </citation>
    <scope>NUCLEOTIDE SEQUENCE [LARGE SCALE GENOMIC DNA]</scope>
    <source>
        <strain evidence="9 10">HaA2</strain>
    </source>
</reference>
<dbReference type="NCBIfam" id="TIGR03661">
    <property type="entry name" value="T1SS_VCA0849"/>
    <property type="match status" value="1"/>
</dbReference>
<evidence type="ECO:0000256" key="2">
    <source>
        <dbReference type="ARBA" id="ARBA00022656"/>
    </source>
</evidence>
<keyword evidence="5" id="KW-0472">Membrane</keyword>
<dbReference type="InterPro" id="IPR013783">
    <property type="entry name" value="Ig-like_fold"/>
</dbReference>
<dbReference type="PROSITE" id="PS50268">
    <property type="entry name" value="CADHERIN_2"/>
    <property type="match status" value="1"/>
</dbReference>
<dbReference type="NCBIfam" id="NF012211">
    <property type="entry name" value="tand_rpt_95"/>
    <property type="match status" value="3"/>
</dbReference>
<dbReference type="InterPro" id="IPR006644">
    <property type="entry name" value="Cadg"/>
</dbReference>
<feature type="region of interest" description="Disordered" evidence="6">
    <location>
        <begin position="1600"/>
        <end position="1624"/>
    </location>
</feature>
<dbReference type="STRING" id="316058.RPB_2246"/>
<accession>Q2IXV9</accession>
<dbReference type="PRINTS" id="PR01488">
    <property type="entry name" value="RTXTOXINA"/>
</dbReference>
<dbReference type="InterPro" id="IPR003995">
    <property type="entry name" value="RTX_toxin_determinant-A"/>
</dbReference>
<evidence type="ECO:0000256" key="6">
    <source>
        <dbReference type="SAM" id="MobiDB-lite"/>
    </source>
</evidence>
<keyword evidence="3" id="KW-0677">Repeat</keyword>
<dbReference type="InterPro" id="IPR034007">
    <property type="entry name" value="CTLD_bac"/>
</dbReference>
<dbReference type="InterPro" id="IPR018511">
    <property type="entry name" value="Hemolysin-typ_Ca-bd_CS"/>
</dbReference>
<dbReference type="SUPFAM" id="SSF49313">
    <property type="entry name" value="Cadherin-like"/>
    <property type="match status" value="1"/>
</dbReference>
<dbReference type="Pfam" id="PF17963">
    <property type="entry name" value="Big_9"/>
    <property type="match status" value="2"/>
</dbReference>
<dbReference type="Gene3D" id="3.10.100.10">
    <property type="entry name" value="Mannose-Binding Protein A, subunit A"/>
    <property type="match status" value="1"/>
</dbReference>
<dbReference type="NCBIfam" id="TIGR03660">
    <property type="entry name" value="T1SS_rpt_143"/>
    <property type="match status" value="5"/>
</dbReference>
<dbReference type="CDD" id="cd03603">
    <property type="entry name" value="CLECT_VCBS"/>
    <property type="match status" value="1"/>
</dbReference>
<keyword evidence="4" id="KW-0843">Virulence</keyword>
<dbReference type="InterPro" id="IPR016187">
    <property type="entry name" value="CTDL_fold"/>
</dbReference>
<dbReference type="InterPro" id="IPR001343">
    <property type="entry name" value="Hemolysn_Ca-bd"/>
</dbReference>
<feature type="region of interest" description="Disordered" evidence="6">
    <location>
        <begin position="1078"/>
        <end position="1104"/>
    </location>
</feature>
<dbReference type="InterPro" id="IPR001304">
    <property type="entry name" value="C-type_lectin-like"/>
</dbReference>
<dbReference type="PRINTS" id="PR00313">
    <property type="entry name" value="CABNDNGRPT"/>
</dbReference>
<dbReference type="GO" id="GO:0016020">
    <property type="term" value="C:membrane"/>
    <property type="evidence" value="ECO:0007669"/>
    <property type="project" value="UniProtKB-SubCell"/>
</dbReference>
<dbReference type="Gene3D" id="2.60.40.3440">
    <property type="match status" value="2"/>
</dbReference>
<gene>
    <name evidence="9" type="ordered locus">RPB_2246</name>
</gene>
<dbReference type="PROSITE" id="PS50041">
    <property type="entry name" value="C_TYPE_LECTIN_2"/>
    <property type="match status" value="1"/>
</dbReference>
<dbReference type="EMBL" id="CP000250">
    <property type="protein sequence ID" value="ABD06951.1"/>
    <property type="molecule type" value="Genomic_DNA"/>
</dbReference>
<evidence type="ECO:0000256" key="3">
    <source>
        <dbReference type="ARBA" id="ARBA00022737"/>
    </source>
</evidence>
<dbReference type="InterPro" id="IPR002126">
    <property type="entry name" value="Cadherin-like_dom"/>
</dbReference>
<evidence type="ECO:0000259" key="8">
    <source>
        <dbReference type="PROSITE" id="PS50268"/>
    </source>
</evidence>
<dbReference type="InterPro" id="IPR015919">
    <property type="entry name" value="Cadherin-like_sf"/>
</dbReference>
<dbReference type="GO" id="GO:0007156">
    <property type="term" value="P:homophilic cell adhesion via plasma membrane adhesion molecules"/>
    <property type="evidence" value="ECO:0007669"/>
    <property type="project" value="InterPro"/>
</dbReference>
<evidence type="ECO:0000256" key="4">
    <source>
        <dbReference type="ARBA" id="ARBA00023026"/>
    </source>
</evidence>
<keyword evidence="2" id="KW-0800">Toxin</keyword>
<feature type="domain" description="C-type lectin" evidence="7">
    <location>
        <begin position="4795"/>
        <end position="4915"/>
    </location>
</feature>
<evidence type="ECO:0000259" key="7">
    <source>
        <dbReference type="PROSITE" id="PS50041"/>
    </source>
</evidence>
<comment type="subcellular location">
    <subcellularLocation>
        <location evidence="1">Membrane</location>
    </subcellularLocation>
</comment>
<sequence length="5769" mass="585041">MARRWRLWSMNAPVLLAQLSGSSPDSSAISKPLKLAKPQSGQAVTVHLDGATKIDFSAISSEKLTFVRIGDRLIILFDNQSTVSIDPVFSNTGAPLPEVSFDMGLDRVLNGTAFAELFPITTDQSVLPAAGTPGAPSSPSGANFGSFTIDALSGGTPLDLLGAEAAGTQAVANQQTATSTPIPGGADTIILNEDGLFEGQPGGLGDTGGTLTSFTGSLNIDFGTDVIGRSLAFAAAQPGLAGLTSGGQAVNLQFTTIDGQPVLIGYTGSDPSVTANQVFIVSLDVNSTIQGSYTVTLLRPLDHPIGGTEDTLNLTIAVIATDGSGDSAPLSIVIGVNDDSPVASTVASTTLVEQTGEGNTFVSSAVTASLGIGWGADSGNSSIDGGSSGAVALGDRSLVFADSTLAALASLGLTSNGEAISYALSADGTSIVASAAGGRAVFTVALSDTDSGSYTFTLLDNLDHVGANGATQPLTFAVVATDADGDPVASSFIVDITDDTPVANPGTASTVEDESLPGGNNEGDGLLAAVSGVSLNIDWNSDDANSNAGQPGDRSVAFTDADVTVSGAYGETLTSLGQVVRFTVLSTGELVGYTGESVPTSTGAANVVLFASLSDINNGEYSFTLVKPLDHAAGSDENTLSLTFNYTATDSDGDSSSNSFTVSVVDDVPVVGTPYQDGVVEEEQPIVVGAGNEDFGGAGDADGGITVVGVPIVLNDRTTQSTGGTLAIAWGADDANDGNGQPGDRAVAFTVEGIAALEAQQLTSRGQDIHYKVFTVNGGQVLVAYTGSTEPTSVPSNTNAAIAANVVFTVSLSDSGSGSYQFTLIDTIDHPGEVQGEESLALQFQFTATDSDGDTTAPASFSVKVIDDSPVAVGTILTRTVEEEQLAGGNEDTRGTGDGDFTLFGFADVTTASAGGPLNIFWGGDDSNVGGSNGYAGTQVAGDRSIVFGGSAGAYVADGVISAAVAAQFIGVSGGNGAINLADLTSGGQALVYTLSANGTVLTATAGNQTVFTVTLSDQGSGGAYLFNLSGVLDHPVSGSSASQEDALSFTFTFTARDGDGDIARSSFTVNVVDDSPVANTGTASRVEDESLAGGNNETEAPNLGASVSNVSLNIAWGADSANDGDGQPGDRSVAFSNANVAVSGAYQGTTLTSRGVAVHTTVLWDGTLVGYTGPTAPTSTSASNVVFFATLSDADSGAYSFTLVKPLDHAAGNGENTLALTFNYTATDSDGDTASNSFTVSIVDDAPVIGTPFQGGVVEEEQWIVVGPGNEDTSGAADGDYWGSFFGIPYFVDATTETTGGTLAIAWGADNANDNNGQPGDRTVSFTAAGIADLQAQLLTSRGETIHYKVFTLNGAEVLVAYTGDTPPSAVPWSTGAAIAANVVFIVGLSDSGNGSYAFTLIDTIDHPGAVQGEDALPLTFGFAATDSDGDTVTSSFTVKIVDDAPVIGRPDDETVREVDLPTTNYDTTHPDYPTSTVQTGDLDISWGADDNNSGAISNRSVAFTTAAGATGLTSDGSPISYSISADGTTLTAVTADSRVVFTVQLSDSGDGRYTFTLFDNIDHPSSGPNDDSLPLTFGFQATDGDGDTATSSFTVTIRDDEPTVGPNTTVRLDDDTLGGNPGGNGDDADAIAKTGTLVHNGGADGTASVLWSTAGLTLPSGFWFEVSADGTVMTITQDQGNGYVPVLTMTITNTTTGAYSVAQVAPIDHPQGTMPGYEDNVQFTVSYIVTDGDGDIKTGTISVNVDDDTPTVGANALIQLDDDALPGGNAGGVGDDVEATVLTGVLSHSGGADGTASVLWAPNGLTLPFGFWFTLSPDSKTMTITQLQDGTYVGVFQATITDTATGAYQITPLAAVRHNTPGIEDNVEISFQYRVTDGDGDVATGTLSINVDDDTATIGAIATRTVTELTASGFSNAFQAQSLSEVSLNISWGADDANPTAGAGAGDRSIAFAASLANAVPAGVTSNGFDLVYLLSADGQTLTAYRYENGHYLNGAGGDLGSAPSTGARVFSVSLSDSGSGSYSFTLYDNLDHASGAGANTLPLNFGFTATDSDGDATSGSFTVAVTDDVPVATGAPDLGAVTEVALDGGLSLTTGALNIDWNADDFGGRHLEFVTSGGNPVITPGLTSDGVPLVYVVRAASNGFDQELIAYKTGDAQIDSNAVFIIALNSPSNPTYVFTLYQNLDHTGVNGTTLPVTFEVRGVDGDGDTVDQTVTVNVADDTPTLTQTYRYNDVYEAQLSGGPDVDGHNFAVQFGADGYGATAFTGAIKLDIGPGLAGNVSFDLSAGAHREPLLTSEGRAITFVKVDANTIRGYVASADNGGNADETIIEIKLTDTDASATTTLYGVIDHIAVQDGSQIEGIRVDATVAFSDGDGDVVTGIIRTTIHDDAPVSTGAITASTVLDDDAFAGNAGGAGDVLDATTVSGAASALFTIGADGLKSVVLGATTAFSAIYTDGNGVSQTEQVTWGNPTVVSGATTWIASGVHGDAATLTINADGSYTFTVLKPLAHPTSGATEETLTLTFNYTVTDGDNDVAAGSLTVEVNDDTPTLAQVYRYNDVHESQLGGGPDVDSHSFAVQFGADGYGATAFTGAIRLDIGPGLAGNVSFDVSTGAHREPLLTSEGRAITFVKVDANTIRGYVASADNGGNPDETIIEIKLTDTDASATTTLYGVIDHIAVQDGSQIDGIRVDATVAFSDGDGDVVTGIIRTTISDDVPTVAVIANQSVTETTASGFSNVFQAQSLSNVSLNISWGADDANPTAGAGAHDRSVAFAASLANAVPTGVTSNGFDLVYLLSSDGQTLTAYRYENGHFLNGAGADLGTSPSNSARIFSVSLSDSGSGSYSFTLYDNLDHASGAGANTLPLNFGFTATDSDGDATSGSFTVDVVDDVPLVTANAEEGAVDERYLDGPHPSTFGNLAIDWNADDRNVHLTFTSTTVTDDLGNVLALTSGGVALKYAIVSADGSTNPLDEKLIAYKDGDTPDNPVFTVNLIAAGNPSYQFVLYQALDHTGTYDDTLTLTFGATGHDGDGDAVTQSFTVTLEDWAPQSKDVDAKTIEEAAGSVSTGNVDIEIDFGADGDSAGASVTFVSAGPLTVKTQDGNAVSLTSLGVGLSYVLSADGATLTAYRFNGTDYISETGVSLGSDLANASDAAVFTVTLSDSGTGSYNFTLLQPLDHPSATGSTQQLTLNFGFRIEDADGDDDFTNSFSVIVDAAGVVSTGYTAPDSAVFVNMSETSQTVDGQTVAAHSVTDRASVTDRVVGLDRLGSITMADGGSADDILVGGVGDNKLFGNGGNDTLIGGGGSNTIQGGAGNDTIIYNVGSGGVDTVEGGSDTDTQIIVGTGGAETFNINAVSLGGISHVAANIGATVELADGANYEVATTAVEEWVVNGGGGGDTFSVTGALLGTGLATSTLHIDGGDGNDVVDLSGYAGDIRVVSDGGADADRVQFGFDYNEATYAKVFALDGVTLIGVDVTYNGVTSTFTNYESFVFTDGTRLLPALFNTAPVAQDDTIMASEDAPLTIDSLLRLLDNDSDIDGNTLTVTGVANATHGTVSLNNGNPIFTPDANFSGVAGFDYTVSDGNGGSATAHVTVDVAPKADAPVLSISSTNPTTAEEGAIDLAVGAALADLDGSETMTVSLGGVPSGFVLTDGQGHSALSTGAAIVVTGWTLSTLSLTPPSNYNGAFTVQVSATVTDSAVLSDGQTHTDVRTEVQSINVVVTPANDVPVAGADALSSVKEDSGVRIISFASLLGNDSAGPANESGQSLTITALSNVVGGTATISGTNILFTPAANFNGTASFDYTVQDNGQTAGVDDFKSNVGHASFTVTPVADAPVGTSNTVTATEDGAHVFTAAEFGFTDPLDSPANNFTGVVISTLPMAGTLTNHGVAVTAGSMVSIADINAGHLVYTPAANGAGDDYASFTFRVQDDGSVSGQGVRLEFQLASGWTGTSGTNYGWGTATQAPGLSPNQTAVAFAESVTGSTIRTDASGQPNAIATTGATYHLTFDHLQYVGYGAGTITIDVYAGTTLIGHFTHNFNAANPTVSYDTTTAVPVGEDGNSLSVVFTANSTFALDNVSLSQVVSPGVYGANLLVNGDFGSGSYYIGDNVDDTPKTMTIDVTPVNDLPVAVIDNPSGSAPGYTITEDTIWATFNAIGNDTLDPDAGAPNNITITAVTIPTNYIGITDSDLRVTVDPDNKIRVELLGADWQKLGSGSSLVIPISYTLHGDGTDVSTAQMMVRVTGVNDAPVLDVSKAPAITLAEDAGAPSFAGKVQVSSLVGFAGTAGIGNVTDDGYIVGIAITGANAANGTWSWSMDGINWSQINAASLSDSHALLLYGDYYVYFQPAAGFDGTVSNGLTIRAWDQSAGTPGSYANTTTNGGSTAFSSATDTVVVNVTGVDDPTMISGDTAGTIRELGGIANSQSDPLNGVARGDLNSVDPDSGAGNDLWQLVSVTGSDNGYGWYQITADGQWTYSLNDALPAIQALKENQATLTDSFTVYTQDGTAQTVTVQILGNNDAPTLQTALADQTSAEDQPFGFTIPANTFADADGRLDGTSNPLTYEAVLSDNSALPAWLSFDPATGTFSGTPPQDFVGSIDVKVYASDGEYAASEGFTLTVTPVNDKPALDLDGNDSSGETGSDYQASYTIGGVAKAIADVDSHLGDVDTTTMASAMIVLTNAQAGDALNLNTALLDGLGIVTHTVDTSVAGKITVTLGGSASLAAYGSAIESVTFSSTGASGVDRTVTVTVSDGSAWSDVATTTIDVTPASSTAVAQGDTISLVPTGWTWLSDNGHIYKFVGTSTSWDAAVSSAASMIAGQSYLATVTSAGEDGLIDSLVGSGNRSYLGASDAATDGTWVWATGPEAGQVLYMGGLAVNGAYTDWSGSGPSGTSPGGFEEDYLATDLSHFWNDVSLSGSSNTIGYTAEAGGGGTTYAAITEDAPFSFSQSWLLSNDSNAPAAIASVSSTSAKGAAVSYDALTGLITYNASGSTTLQHLAAGEATTDTFTYTIDDGNGGTSTATVTVNVQGVNDVPTGTNASLTVSEDVTRVLMLADFGYVDDDGDAMSGVTITSLSANAGLGQLLYGNVAVTVGQFISAADIAAGMLNFAPVDNVFTNVGSVSFGFEVMDSTGTSDATERTITIGFGNANQGDFTSPNYDSLVDVVQNAGVYSYSDAGGSDTLRIPNSNFATLTSLSFLRSDNNLEIGWASYGSNGYATVLNQYVGTNQFENFLFQSNASYGGVAIAGLYTLAQSLDNTGLSGSRIIAGTEASDSIYGGVNTDLMFGNGGHDTLYGNAGNDLLIGGLGNDRLEGGLNDDTYLFSLADGNDTIFDAGGTGDRIVIKTNGADLTGLNAHDTSSAAGTGHLMIQFNGQSVDVEAQYDGTGYAVNTINFDNGTVYGYTLGDYTFNGSDPATDADGFRTVSVSTGNNFIAGEIEAANKITGGSGADLIFGGDLADTLNGGGGNNLIVGGKGNDTLSASTGNDVFAFGIQDGTDTITDSSGIADAIFIDTNGAALSGLSAYDNNNGTSSGSLVIQYNGQQITVVDHFGGKAIERISFDGGSVDGYDLGTSIYTVRTDDPNSSGGARTVDLSFTSSDNFIAGEDGSANAITGGSARDLIFGGGHDDFLSGGEGSDLLIGGGGNDLLAGGSGNDTLRGGAGADTFELSNTGSSNFDTILDYSSAEGDTLDLSALLDAAYGPGNNVDASFVRLVNEGNDVKVQVDVDGATGGQNWADVALLQGYHTAGNTVLAQFENTTHTLTVAA</sequence>
<dbReference type="InterPro" id="IPR010221">
    <property type="entry name" value="VCBS_dom"/>
</dbReference>
<dbReference type="Pfam" id="PF17892">
    <property type="entry name" value="Cadherin_5"/>
    <property type="match status" value="1"/>
</dbReference>
<dbReference type="Pfam" id="PF00353">
    <property type="entry name" value="HemolysinCabind"/>
    <property type="match status" value="5"/>
</dbReference>
<protein>
    <submittedName>
        <fullName evidence="9">VCBS</fullName>
    </submittedName>
</protein>
<dbReference type="eggNOG" id="COG3210">
    <property type="taxonomic scope" value="Bacteria"/>
</dbReference>
<dbReference type="Proteomes" id="UP000008809">
    <property type="component" value="Chromosome"/>
</dbReference>
<dbReference type="HOGENOM" id="CLU_223344_0_0_5"/>
<dbReference type="Gene3D" id="2.60.40.10">
    <property type="entry name" value="Immunoglobulins"/>
    <property type="match status" value="2"/>
</dbReference>
<feature type="compositionally biased region" description="Polar residues" evidence="6">
    <location>
        <begin position="1094"/>
        <end position="1104"/>
    </location>
</feature>
<dbReference type="GO" id="GO:0005576">
    <property type="term" value="C:extracellular region"/>
    <property type="evidence" value="ECO:0007669"/>
    <property type="project" value="InterPro"/>
</dbReference>
<dbReference type="SMART" id="SM00736">
    <property type="entry name" value="CADG"/>
    <property type="match status" value="1"/>
</dbReference>
<dbReference type="InterPro" id="IPR011049">
    <property type="entry name" value="Serralysin-like_metalloprot_C"/>
</dbReference>
<dbReference type="InterPro" id="IPR041690">
    <property type="entry name" value="Cadherin_5"/>
</dbReference>
<name>Q2IXV9_RHOP2</name>
<evidence type="ECO:0000256" key="1">
    <source>
        <dbReference type="ARBA" id="ARBA00004370"/>
    </source>
</evidence>
<dbReference type="eggNOG" id="COG2931">
    <property type="taxonomic scope" value="Bacteria"/>
</dbReference>
<keyword evidence="10" id="KW-1185">Reference proteome</keyword>
<dbReference type="GO" id="GO:0005509">
    <property type="term" value="F:calcium ion binding"/>
    <property type="evidence" value="ECO:0007669"/>
    <property type="project" value="InterPro"/>
</dbReference>
<dbReference type="InterPro" id="IPR019960">
    <property type="entry name" value="T1SS_VCA0849"/>
</dbReference>
<dbReference type="Pfam" id="PF05345">
    <property type="entry name" value="He_PIG"/>
    <property type="match status" value="1"/>
</dbReference>
<evidence type="ECO:0000313" key="9">
    <source>
        <dbReference type="EMBL" id="ABD06951.1"/>
    </source>
</evidence>
<evidence type="ECO:0000313" key="10">
    <source>
        <dbReference type="Proteomes" id="UP000008809"/>
    </source>
</evidence>
<dbReference type="PROSITE" id="PS00330">
    <property type="entry name" value="HEMOLYSIN_CALCIUM"/>
    <property type="match status" value="5"/>
</dbReference>
<dbReference type="eggNOG" id="COG5625">
    <property type="taxonomic scope" value="Bacteria"/>
</dbReference>
<dbReference type="InterPro" id="IPR019959">
    <property type="entry name" value="T1SS-143_rpt-cont_dom"/>
</dbReference>
<dbReference type="InterPro" id="IPR016186">
    <property type="entry name" value="C-type_lectin-like/link_sf"/>
</dbReference>
<dbReference type="NCBIfam" id="TIGR01965">
    <property type="entry name" value="VCBS_repeat"/>
    <property type="match status" value="2"/>
</dbReference>
<feature type="domain" description="Cadherin" evidence="8">
    <location>
        <begin position="4537"/>
        <end position="4631"/>
    </location>
</feature>